<dbReference type="Proteomes" id="UP000507470">
    <property type="component" value="Unassembled WGS sequence"/>
</dbReference>
<organism evidence="1 2">
    <name type="scientific">Mytilus coruscus</name>
    <name type="common">Sea mussel</name>
    <dbReference type="NCBI Taxonomy" id="42192"/>
    <lineage>
        <taxon>Eukaryota</taxon>
        <taxon>Metazoa</taxon>
        <taxon>Spiralia</taxon>
        <taxon>Lophotrochozoa</taxon>
        <taxon>Mollusca</taxon>
        <taxon>Bivalvia</taxon>
        <taxon>Autobranchia</taxon>
        <taxon>Pteriomorphia</taxon>
        <taxon>Mytilida</taxon>
        <taxon>Mytiloidea</taxon>
        <taxon>Mytilidae</taxon>
        <taxon>Mytilinae</taxon>
        <taxon>Mytilus</taxon>
    </lineage>
</organism>
<proteinExistence type="predicted"/>
<accession>A0A6J8E7Q9</accession>
<name>A0A6J8E7Q9_MYTCO</name>
<keyword evidence="2" id="KW-1185">Reference proteome</keyword>
<reference evidence="1 2" key="1">
    <citation type="submission" date="2020-06" db="EMBL/GenBank/DDBJ databases">
        <authorList>
            <person name="Li R."/>
            <person name="Bekaert M."/>
        </authorList>
    </citation>
    <scope>NUCLEOTIDE SEQUENCE [LARGE SCALE GENOMIC DNA]</scope>
    <source>
        <strain evidence="2">wild</strain>
    </source>
</reference>
<protein>
    <submittedName>
        <fullName evidence="1">Uncharacterized protein</fullName>
    </submittedName>
</protein>
<sequence length="406" mass="45428">MDIISRYRLDKHSINEITLAIEPDIKHDTNRSHAITPETQREVTAIDACSHISIVSKYSTNCIGILAVLNNTVHTHTDVCQIYNEVGRCIQLLAVKNGGTCDLQSLHATFTKMATYFTDDWLNTMDTQSCQLKELTESLCTSPDRLGLVSAIGCFPPIIGGSITHSNYYICSLVSSLEVCTDQFTNMLGEGHCPDAKLKDSLQSSTAQQWIQDNYPTVNLDECFKVYQPGQPGGDSECKDFIYISKHTQDAMGIMYLNNITVVSQTVYCKNFYYAMHMLQHEMDKIGHVCTVPELQPEFSKILGYQGVKPSTLSACQGQMQKTTADFCQDEAGVLQVMAREPYCRPYLENMKDPKNDKCMMSRQFAICAETRLQYAGFDCSKAILNSTNIGQYVQTYYGISLSSCL</sequence>
<dbReference type="EMBL" id="CACVKT020008447">
    <property type="protein sequence ID" value="CAC5415525.1"/>
    <property type="molecule type" value="Genomic_DNA"/>
</dbReference>
<evidence type="ECO:0000313" key="1">
    <source>
        <dbReference type="EMBL" id="CAC5415525.1"/>
    </source>
</evidence>
<gene>
    <name evidence="1" type="ORF">MCOR_48219</name>
</gene>
<dbReference type="OrthoDB" id="6060569at2759"/>
<dbReference type="AlphaFoldDB" id="A0A6J8E7Q9"/>
<evidence type="ECO:0000313" key="2">
    <source>
        <dbReference type="Proteomes" id="UP000507470"/>
    </source>
</evidence>